<evidence type="ECO:0000313" key="3">
    <source>
        <dbReference type="EMBL" id="PMS16529.1"/>
    </source>
</evidence>
<dbReference type="RefSeq" id="WP_102647849.1">
    <property type="nucleotide sequence ID" value="NZ_PNYA01000024.1"/>
</dbReference>
<feature type="region of interest" description="Disordered" evidence="1">
    <location>
        <begin position="1"/>
        <end position="26"/>
    </location>
</feature>
<evidence type="ECO:0000313" key="4">
    <source>
        <dbReference type="Proteomes" id="UP000235616"/>
    </source>
</evidence>
<gene>
    <name evidence="3" type="ORF">C0Z18_23530</name>
</gene>
<evidence type="ECO:0008006" key="5">
    <source>
        <dbReference type="Google" id="ProtNLM"/>
    </source>
</evidence>
<keyword evidence="2" id="KW-1133">Transmembrane helix</keyword>
<keyword evidence="4" id="KW-1185">Reference proteome</keyword>
<feature type="compositionally biased region" description="Basic and acidic residues" evidence="1">
    <location>
        <begin position="1"/>
        <end position="18"/>
    </location>
</feature>
<dbReference type="OrthoDB" id="9035420at2"/>
<proteinExistence type="predicted"/>
<evidence type="ECO:0000256" key="1">
    <source>
        <dbReference type="SAM" id="MobiDB-lite"/>
    </source>
</evidence>
<name>A0A2N7VHB0_9BURK</name>
<sequence>MRIEKSAAQRRCGERAGNEAHQVPAARRAQPFTGARAAVRARCRLQARHRGIALPSALMLASMMLTTSAVWLEASLALSRFDGNVHEHLRAAHAADGALALCVRDWRSGVAPVASVRRGVPDARSFDGGAVYEPVPYWPGSARAPQCVIEAAVADGSVDVQAYWITARGFGALESTQAWLELTIVRERGMERQSWRRIVSAPAAN</sequence>
<feature type="transmembrane region" description="Helical" evidence="2">
    <location>
        <begin position="52"/>
        <end position="72"/>
    </location>
</feature>
<keyword evidence="2" id="KW-0472">Membrane</keyword>
<reference evidence="3 4" key="1">
    <citation type="submission" date="2018-01" db="EMBL/GenBank/DDBJ databases">
        <title>Whole genome analyses suggest that Burkholderia sensu lato contains two further novel genera in the rhizoxinica-symbiotica group Mycetohabitans gen. nov., and Trinickia gen. nov.: implications for the evolution of diazotrophy and nodulation in the Burkholderiaceae.</title>
        <authorList>
            <person name="Estrada-de los Santos P."/>
            <person name="Palmer M."/>
            <person name="Chavez-Ramirez B."/>
            <person name="Beukes C."/>
            <person name="Steenkamp E.T."/>
            <person name="Hirsch A.M."/>
            <person name="Manyaka P."/>
            <person name="Maluk M."/>
            <person name="Lafos M."/>
            <person name="Crook M."/>
            <person name="Gross E."/>
            <person name="Simon M.F."/>
            <person name="Bueno dos Reis Junior F."/>
            <person name="Poole P.S."/>
            <person name="Venter S.N."/>
            <person name="James E.K."/>
        </authorList>
    </citation>
    <scope>NUCLEOTIDE SEQUENCE [LARGE SCALE GENOMIC DNA]</scope>
    <source>
        <strain evidence="3 4">GIMN1.004</strain>
    </source>
</reference>
<keyword evidence="2" id="KW-0812">Transmembrane</keyword>
<organism evidence="3 4">
    <name type="scientific">Trinickia dabaoshanensis</name>
    <dbReference type="NCBI Taxonomy" id="564714"/>
    <lineage>
        <taxon>Bacteria</taxon>
        <taxon>Pseudomonadati</taxon>
        <taxon>Pseudomonadota</taxon>
        <taxon>Betaproteobacteria</taxon>
        <taxon>Burkholderiales</taxon>
        <taxon>Burkholderiaceae</taxon>
        <taxon>Trinickia</taxon>
    </lineage>
</organism>
<accession>A0A2N7VHB0</accession>
<dbReference type="AlphaFoldDB" id="A0A2N7VHB0"/>
<evidence type="ECO:0000256" key="2">
    <source>
        <dbReference type="SAM" id="Phobius"/>
    </source>
</evidence>
<protein>
    <recommendedName>
        <fullName evidence="5">PilX/PilW C-terminal domain-containing protein</fullName>
    </recommendedName>
</protein>
<dbReference type="EMBL" id="PNYA01000024">
    <property type="protein sequence ID" value="PMS16529.1"/>
    <property type="molecule type" value="Genomic_DNA"/>
</dbReference>
<comment type="caution">
    <text evidence="3">The sequence shown here is derived from an EMBL/GenBank/DDBJ whole genome shotgun (WGS) entry which is preliminary data.</text>
</comment>
<dbReference type="Proteomes" id="UP000235616">
    <property type="component" value="Unassembled WGS sequence"/>
</dbReference>